<sequence>MRIFGLDEARVMALAAGVTMRVGEGGGAEPPDAATAAHIFARAAWTGLAEPGDGLAGLLVTELGAVTALQVVHDSWTARRISGLIRQRRGVGGGELDLGQSRGDEEEFETTLQQGLERWRPRLFLDEVVRSLEAAHRVAARLLLPGDALWPPALGDLAAHQPIALWWRGESAALLALPYSIALVGSRAATQYGEHVTMEASAGLCDRGFAIVSGAAYGIDGMAHRAALASNGQTVAFLAGGVDRFYPTGHEALLTRIVQAGAVISELPCGASPTKWRFLQRNRLIAAASAATVVLEAGWRSGSLNTAGHAAALGRPLGAVPGPVTSPASAGCHRLIREYDAECVTNASEMAELAGVRPVAAGLTIPVGDTATGLTEAGLGRTSDQVRVFDALSVRSARPVADIARRSGLSLTSVRGALGGLGLEGVVRERASGWSRTT</sequence>
<comment type="similarity">
    <text evidence="1">Belongs to the DprA/Smf family.</text>
</comment>
<feature type="domain" description="Smf/DprA SLOG" evidence="2">
    <location>
        <begin position="142"/>
        <end position="352"/>
    </location>
</feature>
<accession>A0A4R9AAB5</accession>
<dbReference type="InterPro" id="IPR057666">
    <property type="entry name" value="DrpA_SLOG"/>
</dbReference>
<evidence type="ECO:0000256" key="1">
    <source>
        <dbReference type="ARBA" id="ARBA00006525"/>
    </source>
</evidence>
<evidence type="ECO:0000313" key="4">
    <source>
        <dbReference type="EMBL" id="TFD55225.1"/>
    </source>
</evidence>
<dbReference type="AlphaFoldDB" id="A0A4R9AAB5"/>
<comment type="caution">
    <text evidence="4">The sequence shown here is derived from an EMBL/GenBank/DDBJ whole genome shotgun (WGS) entry which is preliminary data.</text>
</comment>
<evidence type="ECO:0000259" key="2">
    <source>
        <dbReference type="Pfam" id="PF02481"/>
    </source>
</evidence>
<dbReference type="Proteomes" id="UP000297447">
    <property type="component" value="Unassembled WGS sequence"/>
</dbReference>
<dbReference type="PANTHER" id="PTHR43022">
    <property type="entry name" value="PROTEIN SMF"/>
    <property type="match status" value="1"/>
</dbReference>
<evidence type="ECO:0000313" key="5">
    <source>
        <dbReference type="Proteomes" id="UP000297447"/>
    </source>
</evidence>
<reference evidence="4 5" key="1">
    <citation type="submission" date="2019-03" db="EMBL/GenBank/DDBJ databases">
        <title>Genomics of glacier-inhabiting Cryobacterium strains.</title>
        <authorList>
            <person name="Liu Q."/>
            <person name="Xin Y.-H."/>
        </authorList>
    </citation>
    <scope>NUCLEOTIDE SEQUENCE [LARGE SCALE GENOMIC DNA]</scope>
    <source>
        <strain evidence="4 5">Hh14</strain>
    </source>
</reference>
<dbReference type="EMBL" id="SOHE01000013">
    <property type="protein sequence ID" value="TFD55225.1"/>
    <property type="molecule type" value="Genomic_DNA"/>
</dbReference>
<proteinExistence type="inferred from homology"/>
<keyword evidence="5" id="KW-1185">Reference proteome</keyword>
<organism evidence="4 5">
    <name type="scientific">Cryobacterium frigoriphilum</name>
    <dbReference type="NCBI Taxonomy" id="1259150"/>
    <lineage>
        <taxon>Bacteria</taxon>
        <taxon>Bacillati</taxon>
        <taxon>Actinomycetota</taxon>
        <taxon>Actinomycetes</taxon>
        <taxon>Micrococcales</taxon>
        <taxon>Microbacteriaceae</taxon>
        <taxon>Cryobacterium</taxon>
    </lineage>
</organism>
<dbReference type="RefSeq" id="WP_134517909.1">
    <property type="nucleotide sequence ID" value="NZ_SOHE01000013.1"/>
</dbReference>
<dbReference type="Gene3D" id="3.40.50.450">
    <property type="match status" value="1"/>
</dbReference>
<dbReference type="OrthoDB" id="9785707at2"/>
<feature type="domain" description="DprA winged helix" evidence="3">
    <location>
        <begin position="381"/>
        <end position="430"/>
    </location>
</feature>
<dbReference type="GO" id="GO:0009294">
    <property type="term" value="P:DNA-mediated transformation"/>
    <property type="evidence" value="ECO:0007669"/>
    <property type="project" value="InterPro"/>
</dbReference>
<gene>
    <name evidence="4" type="primary">dprA</name>
    <name evidence="4" type="ORF">E3T55_02100</name>
</gene>
<protein>
    <submittedName>
        <fullName evidence="4">DNA-protecting protein DprA</fullName>
    </submittedName>
</protein>
<dbReference type="PANTHER" id="PTHR43022:SF1">
    <property type="entry name" value="PROTEIN SMF"/>
    <property type="match status" value="1"/>
</dbReference>
<name>A0A4R9AAB5_9MICO</name>
<dbReference type="InterPro" id="IPR003488">
    <property type="entry name" value="DprA"/>
</dbReference>
<evidence type="ECO:0000259" key="3">
    <source>
        <dbReference type="Pfam" id="PF17782"/>
    </source>
</evidence>
<dbReference type="SUPFAM" id="SSF102405">
    <property type="entry name" value="MCP/YpsA-like"/>
    <property type="match status" value="1"/>
</dbReference>
<dbReference type="InterPro" id="IPR041614">
    <property type="entry name" value="DprA_WH"/>
</dbReference>
<dbReference type="Pfam" id="PF02481">
    <property type="entry name" value="DNA_processg_A"/>
    <property type="match status" value="1"/>
</dbReference>
<dbReference type="NCBIfam" id="TIGR00732">
    <property type="entry name" value="dprA"/>
    <property type="match status" value="1"/>
</dbReference>
<dbReference type="Pfam" id="PF17782">
    <property type="entry name" value="WHD_DprA"/>
    <property type="match status" value="1"/>
</dbReference>